<dbReference type="InParanoid" id="G3H7M7"/>
<organism evidence="1 2">
    <name type="scientific">Cricetulus griseus</name>
    <name type="common">Chinese hamster</name>
    <name type="synonym">Cricetulus barabensis griseus</name>
    <dbReference type="NCBI Taxonomy" id="10029"/>
    <lineage>
        <taxon>Eukaryota</taxon>
        <taxon>Metazoa</taxon>
        <taxon>Chordata</taxon>
        <taxon>Craniata</taxon>
        <taxon>Vertebrata</taxon>
        <taxon>Euteleostomi</taxon>
        <taxon>Mammalia</taxon>
        <taxon>Eutheria</taxon>
        <taxon>Euarchontoglires</taxon>
        <taxon>Glires</taxon>
        <taxon>Rodentia</taxon>
        <taxon>Myomorpha</taxon>
        <taxon>Muroidea</taxon>
        <taxon>Cricetidae</taxon>
        <taxon>Cricetinae</taxon>
        <taxon>Cricetulus</taxon>
    </lineage>
</organism>
<evidence type="ECO:0000313" key="1">
    <source>
        <dbReference type="EMBL" id="EGW00809.1"/>
    </source>
</evidence>
<dbReference type="AlphaFoldDB" id="G3H7M7"/>
<name>G3H7M7_CRIGR</name>
<evidence type="ECO:0000313" key="2">
    <source>
        <dbReference type="Proteomes" id="UP000001075"/>
    </source>
</evidence>
<protein>
    <submittedName>
        <fullName evidence="1">Uncharacterized protein</fullName>
    </submittedName>
</protein>
<dbReference type="Proteomes" id="UP000001075">
    <property type="component" value="Unassembled WGS sequence"/>
</dbReference>
<proteinExistence type="predicted"/>
<reference evidence="2" key="1">
    <citation type="journal article" date="2011" name="Nat. Biotechnol.">
        <title>The genomic sequence of the Chinese hamster ovary (CHO)-K1 cell line.</title>
        <authorList>
            <person name="Xu X."/>
            <person name="Nagarajan H."/>
            <person name="Lewis N.E."/>
            <person name="Pan S."/>
            <person name="Cai Z."/>
            <person name="Liu X."/>
            <person name="Chen W."/>
            <person name="Xie M."/>
            <person name="Wang W."/>
            <person name="Hammond S."/>
            <person name="Andersen M.R."/>
            <person name="Neff N."/>
            <person name="Passarelli B."/>
            <person name="Koh W."/>
            <person name="Fan H.C."/>
            <person name="Wang J."/>
            <person name="Gui Y."/>
            <person name="Lee K.H."/>
            <person name="Betenbaugh M.J."/>
            <person name="Quake S.R."/>
            <person name="Famili I."/>
            <person name="Palsson B.O."/>
            <person name="Wang J."/>
        </authorList>
    </citation>
    <scope>NUCLEOTIDE SEQUENCE [LARGE SCALE GENOMIC DNA]</scope>
    <source>
        <strain evidence="2">CHO K1 cell line</strain>
    </source>
</reference>
<accession>G3H7M7</accession>
<gene>
    <name evidence="1" type="ORF">I79_006362</name>
</gene>
<sequence length="50" mass="5562">MCQPEKQKTGLLLVQDVLSVKLGMAAKACNLQRGRKITTSLGYMFYSRAL</sequence>
<dbReference type="EMBL" id="JH000198">
    <property type="protein sequence ID" value="EGW00809.1"/>
    <property type="molecule type" value="Genomic_DNA"/>
</dbReference>